<evidence type="ECO:0000313" key="3">
    <source>
        <dbReference type="EMBL" id="MDT8998190.1"/>
    </source>
</evidence>
<accession>A0ABU3P7J8</accession>
<dbReference type="Gene3D" id="2.40.128.270">
    <property type="match status" value="1"/>
</dbReference>
<feature type="domain" description="DUF306" evidence="2">
    <location>
        <begin position="58"/>
        <end position="167"/>
    </location>
</feature>
<proteinExistence type="predicted"/>
<keyword evidence="4" id="KW-1185">Reference proteome</keyword>
<reference evidence="3" key="1">
    <citation type="submission" date="2023-09" db="EMBL/GenBank/DDBJ databases">
        <title>Paucibacter sp. APW11 Genome sequencing and assembly.</title>
        <authorList>
            <person name="Kim I."/>
        </authorList>
    </citation>
    <scope>NUCLEOTIDE SEQUENCE</scope>
    <source>
        <strain evidence="3">APW11</strain>
    </source>
</reference>
<feature type="signal peptide" evidence="1">
    <location>
        <begin position="1"/>
        <end position="29"/>
    </location>
</feature>
<evidence type="ECO:0000259" key="2">
    <source>
        <dbReference type="Pfam" id="PF03724"/>
    </source>
</evidence>
<gene>
    <name evidence="3" type="ORF">RQP53_02750</name>
</gene>
<sequence>MAEASFTPRRIGMPSAAGCLLAGWLTALATPASVTAAPAAAPAASAASQAAGAAAFAAVQDKRWRLSKLDGAAIEARASGARAPHLIFSATKSRLSGSGGCNRIMGSFSVQGERLTIKHPVTTMMACPRGMEQEQRFIAALGEVQRWRLEGEVLELMDWSHQVLARLELDAP</sequence>
<protein>
    <submittedName>
        <fullName evidence="3">META domain-containing protein</fullName>
    </submittedName>
</protein>
<dbReference type="Pfam" id="PF03724">
    <property type="entry name" value="META"/>
    <property type="match status" value="1"/>
</dbReference>
<dbReference type="InterPro" id="IPR005184">
    <property type="entry name" value="DUF306_Meta_HslJ"/>
</dbReference>
<dbReference type="InterPro" id="IPR038670">
    <property type="entry name" value="HslJ-like_sf"/>
</dbReference>
<evidence type="ECO:0000313" key="4">
    <source>
        <dbReference type="Proteomes" id="UP001246372"/>
    </source>
</evidence>
<feature type="chain" id="PRO_5045961185" evidence="1">
    <location>
        <begin position="30"/>
        <end position="172"/>
    </location>
</feature>
<evidence type="ECO:0000256" key="1">
    <source>
        <dbReference type="SAM" id="SignalP"/>
    </source>
</evidence>
<keyword evidence="1" id="KW-0732">Signal</keyword>
<comment type="caution">
    <text evidence="3">The sequence shown here is derived from an EMBL/GenBank/DDBJ whole genome shotgun (WGS) entry which is preliminary data.</text>
</comment>
<dbReference type="PANTHER" id="PTHR35535:SF1">
    <property type="entry name" value="HEAT SHOCK PROTEIN HSLJ"/>
    <property type="match status" value="1"/>
</dbReference>
<dbReference type="PANTHER" id="PTHR35535">
    <property type="entry name" value="HEAT SHOCK PROTEIN HSLJ"/>
    <property type="match status" value="1"/>
</dbReference>
<dbReference type="Proteomes" id="UP001246372">
    <property type="component" value="Unassembled WGS sequence"/>
</dbReference>
<dbReference type="EMBL" id="JAVXZY010000001">
    <property type="protein sequence ID" value="MDT8998190.1"/>
    <property type="molecule type" value="Genomic_DNA"/>
</dbReference>
<name>A0ABU3P7J8_9BURK</name>
<organism evidence="3 4">
    <name type="scientific">Roseateles aquae</name>
    <dbReference type="NCBI Taxonomy" id="3077235"/>
    <lineage>
        <taxon>Bacteria</taxon>
        <taxon>Pseudomonadati</taxon>
        <taxon>Pseudomonadota</taxon>
        <taxon>Betaproteobacteria</taxon>
        <taxon>Burkholderiales</taxon>
        <taxon>Sphaerotilaceae</taxon>
        <taxon>Roseateles</taxon>
    </lineage>
</organism>
<dbReference type="InterPro" id="IPR053147">
    <property type="entry name" value="Hsp_HslJ-like"/>
</dbReference>